<protein>
    <submittedName>
        <fullName evidence="3">Universal stress protein UspA-like protein</fullName>
    </submittedName>
</protein>
<dbReference type="EMBL" id="CP014796">
    <property type="protein sequence ID" value="APX23650.1"/>
    <property type="molecule type" value="Genomic_DNA"/>
</dbReference>
<dbReference type="Proteomes" id="UP000186559">
    <property type="component" value="Chromosome"/>
</dbReference>
<dbReference type="RefSeq" id="WP_076623631.1">
    <property type="nucleotide sequence ID" value="NZ_BMEW01000007.1"/>
</dbReference>
<dbReference type="Gene3D" id="3.40.50.12370">
    <property type="match status" value="1"/>
</dbReference>
<dbReference type="Pfam" id="PF00582">
    <property type="entry name" value="Usp"/>
    <property type="match status" value="2"/>
</dbReference>
<dbReference type="SUPFAM" id="SSF52402">
    <property type="entry name" value="Adenine nucleotide alpha hydrolases-like"/>
    <property type="match status" value="2"/>
</dbReference>
<proteinExistence type="inferred from homology"/>
<evidence type="ECO:0000313" key="4">
    <source>
        <dbReference type="Proteomes" id="UP000186559"/>
    </source>
</evidence>
<dbReference type="CDD" id="cd00293">
    <property type="entry name" value="USP-like"/>
    <property type="match status" value="1"/>
</dbReference>
<gene>
    <name evidence="3" type="ORF">Ga0080559_TMP2854</name>
</gene>
<evidence type="ECO:0000256" key="1">
    <source>
        <dbReference type="ARBA" id="ARBA00008791"/>
    </source>
</evidence>
<feature type="domain" description="UspA" evidence="2">
    <location>
        <begin position="9"/>
        <end position="118"/>
    </location>
</feature>
<feature type="domain" description="UspA" evidence="2">
    <location>
        <begin position="153"/>
        <end position="275"/>
    </location>
</feature>
<dbReference type="PANTHER" id="PTHR46268:SF15">
    <property type="entry name" value="UNIVERSAL STRESS PROTEIN HP_0031"/>
    <property type="match status" value="1"/>
</dbReference>
<sequence length="277" mass="29904">MPIKTLALVIFDSEEAPWLIARAAAMAAALDAHFIALHPYTPMIYFDGLGADPMIYASVREWEEQESEKIRAIFDKEVKANGLLAEFRRHSALYGTEAFILSSTRAADLVVVGTNGSQTRSPDDCNLLERMIRNLGRPVLVLTPEAALEGGAERIVMGWSDTREATRAAHDALALARSGAEIQLVSVISRAADAVPGLDSKDDFATALDRLGYKVSVSERNATADNRGETLIGAAQDFGADLLVAGAFGHSQLYDFVIGAVTRDLLYKSPLPVLLSK</sequence>
<dbReference type="STRING" id="1229727.Ga0080559_TMP2854"/>
<organism evidence="3 4">
    <name type="scientific">Salipiger profundus</name>
    <dbReference type="NCBI Taxonomy" id="1229727"/>
    <lineage>
        <taxon>Bacteria</taxon>
        <taxon>Pseudomonadati</taxon>
        <taxon>Pseudomonadota</taxon>
        <taxon>Alphaproteobacteria</taxon>
        <taxon>Rhodobacterales</taxon>
        <taxon>Roseobacteraceae</taxon>
        <taxon>Salipiger</taxon>
    </lineage>
</organism>
<dbReference type="PANTHER" id="PTHR46268">
    <property type="entry name" value="STRESS RESPONSE PROTEIN NHAX"/>
    <property type="match status" value="1"/>
</dbReference>
<comment type="similarity">
    <text evidence="1">Belongs to the universal stress protein A family.</text>
</comment>
<evidence type="ECO:0000313" key="3">
    <source>
        <dbReference type="EMBL" id="APX23650.1"/>
    </source>
</evidence>
<name>A0A1U7D6G6_9RHOB</name>
<accession>A0A1U7D6G6</accession>
<dbReference type="AlphaFoldDB" id="A0A1U7D6G6"/>
<dbReference type="KEGG" id="tpro:Ga0080559_TMP2854"/>
<evidence type="ECO:0000259" key="2">
    <source>
        <dbReference type="Pfam" id="PF00582"/>
    </source>
</evidence>
<dbReference type="InterPro" id="IPR006016">
    <property type="entry name" value="UspA"/>
</dbReference>
<keyword evidence="4" id="KW-1185">Reference proteome</keyword>
<reference evidence="3 4" key="1">
    <citation type="submission" date="2016-03" db="EMBL/GenBank/DDBJ databases">
        <title>Deep-sea bacteria in the southern Pacific.</title>
        <authorList>
            <person name="Tang K."/>
        </authorList>
    </citation>
    <scope>NUCLEOTIDE SEQUENCE [LARGE SCALE GENOMIC DNA]</scope>
    <source>
        <strain evidence="3 4">JLT2016</strain>
    </source>
</reference>